<dbReference type="GO" id="GO:0106261">
    <property type="term" value="F:tRNA uridine(34) acetyltransferase activity"/>
    <property type="evidence" value="ECO:0007669"/>
    <property type="project" value="UniProtKB-EC"/>
</dbReference>
<evidence type="ECO:0000256" key="14">
    <source>
        <dbReference type="ARBA" id="ARBA00030769"/>
    </source>
</evidence>
<dbReference type="InterPro" id="IPR032432">
    <property type="entry name" value="Radical_SAM_C"/>
</dbReference>
<keyword evidence="13" id="KW-0012">Acyltransferase</keyword>
<dbReference type="NCBIfam" id="TIGR01211">
    <property type="entry name" value="ELP3"/>
    <property type="match status" value="1"/>
</dbReference>
<dbReference type="GO" id="GO:0005737">
    <property type="term" value="C:cytoplasm"/>
    <property type="evidence" value="ECO:0007669"/>
    <property type="project" value="TreeGrafter"/>
</dbReference>
<keyword evidence="4" id="KW-0004">4Fe-4S</keyword>
<dbReference type="AlphaFoldDB" id="A0A9Y1BPC8"/>
<dbReference type="SUPFAM" id="SSF102114">
    <property type="entry name" value="Radical SAM enzymes"/>
    <property type="match status" value="1"/>
</dbReference>
<sequence length="530" mass="61317">MNKSLSAFTEIKKQLLSQSKLTDKIVDQIKRKISKEYSLSFFPRNSDILAICNDEELEKLRPYLMKRRVRTLSGVAIVAVMTRPWACPHGKCIMCPGGPDVDRPQSYTGYEPTSRRGIRNNYDPYLQVTERINQLEAIGHSTEKIDAIIMGGTFTYQPKEYQEWFIRRMFDGFNGVDSDTIEQAHEINEHAKHRCVGLTAETRPDQIDKQTIDELLNYGVTRLELGIQTVYDDVFEKMIRGHTVTDSIRAIQLTKDAGLKITAHMMPGLPGSTKERDIEAFKTIFQSQDYQPDEIKIYPTMVIPGTKLYDLWKKGEYQALTDEETIKLIAKIKEFVPPYVRIKRILRDIPAHQIVAGPKKSDLRLDVQALMESQGKKCRCIRCREVGHYLYKNKGEFDPQSIELVKRKYKASKGIEYFLSFEETNHDVIIGFLRLRELSEDKYRPEFLSQPTIVIRELHVYGESLSVHKKGEEEYEWQHRGFGKELVQKAEDIGVEKGYKKISVISGVGVRDYYRKLGYERDGPYMSKIL</sequence>
<feature type="binding site" evidence="17">
    <location>
        <position position="95"/>
    </location>
    <ligand>
        <name>[4Fe-4S] cluster</name>
        <dbReference type="ChEBI" id="CHEBI:49883"/>
        <note>4Fe-4S-S-AdoMet</note>
    </ligand>
</feature>
<dbReference type="GO" id="GO:0002926">
    <property type="term" value="P:tRNA wobble base 5-methoxycarbonylmethyl-2-thiouridinylation"/>
    <property type="evidence" value="ECO:0007669"/>
    <property type="project" value="TreeGrafter"/>
</dbReference>
<feature type="domain" description="N-acetyltransferase" evidence="18">
    <location>
        <begin position="376"/>
        <end position="530"/>
    </location>
</feature>
<dbReference type="EC" id="2.3.1.311" evidence="15"/>
<dbReference type="Pfam" id="PF00583">
    <property type="entry name" value="Acetyltransf_1"/>
    <property type="match status" value="1"/>
</dbReference>
<evidence type="ECO:0000256" key="16">
    <source>
        <dbReference type="ARBA" id="ARBA00047372"/>
    </source>
</evidence>
<feature type="binding site" evidence="17">
    <location>
        <position position="87"/>
    </location>
    <ligand>
        <name>[4Fe-4S] cluster</name>
        <dbReference type="ChEBI" id="CHEBI:49883"/>
        <note>4Fe-4S-S-AdoMet</note>
    </ligand>
</feature>
<evidence type="ECO:0000256" key="8">
    <source>
        <dbReference type="ARBA" id="ARBA00022694"/>
    </source>
</evidence>
<evidence type="ECO:0000256" key="17">
    <source>
        <dbReference type="PIRSR" id="PIRSR005669-1"/>
    </source>
</evidence>
<keyword evidence="5" id="KW-0820">tRNA-binding</keyword>
<evidence type="ECO:0000256" key="2">
    <source>
        <dbReference type="ARBA" id="ARBA00005494"/>
    </source>
</evidence>
<feature type="domain" description="Radical SAM core" evidence="19">
    <location>
        <begin position="70"/>
        <end position="338"/>
    </location>
</feature>
<dbReference type="Gene3D" id="3.20.20.70">
    <property type="entry name" value="Aldolase class I"/>
    <property type="match status" value="1"/>
</dbReference>
<comment type="similarity">
    <text evidence="2">Belongs to the ELP3 family.</text>
</comment>
<evidence type="ECO:0000256" key="10">
    <source>
        <dbReference type="ARBA" id="ARBA00022884"/>
    </source>
</evidence>
<evidence type="ECO:0000256" key="11">
    <source>
        <dbReference type="ARBA" id="ARBA00023004"/>
    </source>
</evidence>
<dbReference type="Pfam" id="PF16199">
    <property type="entry name" value="Radical_SAM_C"/>
    <property type="match status" value="1"/>
</dbReference>
<dbReference type="InterPro" id="IPR056591">
    <property type="entry name" value="ELP3-like_N"/>
</dbReference>
<dbReference type="GO" id="GO:0046872">
    <property type="term" value="F:metal ion binding"/>
    <property type="evidence" value="ECO:0007669"/>
    <property type="project" value="UniProtKB-KW"/>
</dbReference>
<dbReference type="InterPro" id="IPR013785">
    <property type="entry name" value="Aldolase_TIM"/>
</dbReference>
<evidence type="ECO:0000256" key="6">
    <source>
        <dbReference type="ARBA" id="ARBA00022679"/>
    </source>
</evidence>
<evidence type="ECO:0000256" key="3">
    <source>
        <dbReference type="ARBA" id="ARBA00020266"/>
    </source>
</evidence>
<evidence type="ECO:0000313" key="20">
    <source>
        <dbReference type="EMBL" id="UJG41929.1"/>
    </source>
</evidence>
<keyword evidence="8" id="KW-0819">tRNA processing</keyword>
<dbReference type="Pfam" id="PF23613">
    <property type="entry name" value="ELP3_N"/>
    <property type="match status" value="1"/>
</dbReference>
<dbReference type="PANTHER" id="PTHR11135:SF0">
    <property type="entry name" value="ELONGATOR COMPLEX PROTEIN 3"/>
    <property type="match status" value="1"/>
</dbReference>
<dbReference type="InterPro" id="IPR039661">
    <property type="entry name" value="ELP3"/>
</dbReference>
<dbReference type="PROSITE" id="PS51918">
    <property type="entry name" value="RADICAL_SAM"/>
    <property type="match status" value="1"/>
</dbReference>
<dbReference type="InterPro" id="IPR058240">
    <property type="entry name" value="rSAM_sf"/>
</dbReference>
<comment type="cofactor">
    <cofactor evidence="17">
        <name>[4Fe-4S] cluster</name>
        <dbReference type="ChEBI" id="CHEBI:49883"/>
    </cofactor>
    <text evidence="17">Binds 1 [4Fe-4S] cluster. The cluster is coordinated with 3 cysteines and an exchangeable S-adenosyl-L-methionine.</text>
</comment>
<dbReference type="PANTHER" id="PTHR11135">
    <property type="entry name" value="HISTONE ACETYLTRANSFERASE-RELATED"/>
    <property type="match status" value="1"/>
</dbReference>
<dbReference type="EMBL" id="CP084166">
    <property type="protein sequence ID" value="UJG41929.1"/>
    <property type="molecule type" value="Genomic_DNA"/>
</dbReference>
<dbReference type="CDD" id="cd04301">
    <property type="entry name" value="NAT_SF"/>
    <property type="match status" value="1"/>
</dbReference>
<evidence type="ECO:0000256" key="7">
    <source>
        <dbReference type="ARBA" id="ARBA00022691"/>
    </source>
</evidence>
<proteinExistence type="inferred from homology"/>
<dbReference type="PROSITE" id="PS51186">
    <property type="entry name" value="GNAT"/>
    <property type="match status" value="1"/>
</dbReference>
<evidence type="ECO:0000256" key="4">
    <source>
        <dbReference type="ARBA" id="ARBA00022485"/>
    </source>
</evidence>
<feature type="binding site" evidence="17">
    <location>
        <position position="92"/>
    </location>
    <ligand>
        <name>[4Fe-4S] cluster</name>
        <dbReference type="ChEBI" id="CHEBI:49883"/>
        <note>4Fe-4S-S-AdoMet</note>
    </ligand>
</feature>
<keyword evidence="9 17" id="KW-0479">Metal-binding</keyword>
<organism evidence="20">
    <name type="scientific">Candidatus Heimdallarchaeum aukensis</name>
    <dbReference type="NCBI Taxonomy" id="2876573"/>
    <lineage>
        <taxon>Archaea</taxon>
        <taxon>Promethearchaeati</taxon>
        <taxon>Candidatus Heimdallarchaeota</taxon>
        <taxon>Candidatus Heimdallarchaeia (ex Rinke et al. 2021) (nom. nud.)</taxon>
        <taxon>Candidatus Heimdallarchaeales</taxon>
        <taxon>Candidatus Heimdallarchaeaceae</taxon>
        <taxon>Candidatus Heimdallarchaeum</taxon>
    </lineage>
</organism>
<dbReference type="InterPro" id="IPR000182">
    <property type="entry name" value="GNAT_dom"/>
</dbReference>
<dbReference type="Proteomes" id="UP001201020">
    <property type="component" value="Chromosome"/>
</dbReference>
<dbReference type="SFLD" id="SFLDG01086">
    <property type="entry name" value="elongater_protein-like"/>
    <property type="match status" value="1"/>
</dbReference>
<keyword evidence="10" id="KW-0694">RNA-binding</keyword>
<evidence type="ECO:0000259" key="18">
    <source>
        <dbReference type="PROSITE" id="PS51186"/>
    </source>
</evidence>
<dbReference type="SMART" id="SM00729">
    <property type="entry name" value="Elp3"/>
    <property type="match status" value="1"/>
</dbReference>
<keyword evidence="6" id="KW-0808">Transferase</keyword>
<name>A0A9Y1BPC8_9ARCH</name>
<dbReference type="InterPro" id="IPR007197">
    <property type="entry name" value="rSAM"/>
</dbReference>
<evidence type="ECO:0000256" key="13">
    <source>
        <dbReference type="ARBA" id="ARBA00023315"/>
    </source>
</evidence>
<dbReference type="InterPro" id="IPR016181">
    <property type="entry name" value="Acyl_CoA_acyltransferase"/>
</dbReference>
<evidence type="ECO:0000256" key="12">
    <source>
        <dbReference type="ARBA" id="ARBA00023014"/>
    </source>
</evidence>
<dbReference type="CDD" id="cd01335">
    <property type="entry name" value="Radical_SAM"/>
    <property type="match status" value="1"/>
</dbReference>
<reference evidence="20" key="1">
    <citation type="journal article" date="2022" name="Nat. Microbiol.">
        <title>Unique mobile elements and scalable gene flow at the prokaryote-eukaryote boundary revealed by circularized Asgard archaea genomes.</title>
        <authorList>
            <person name="Wu F."/>
            <person name="Speth D.R."/>
            <person name="Philosof A."/>
            <person name="Cremiere A."/>
            <person name="Narayanan A."/>
            <person name="Barco R.A."/>
            <person name="Connon S.A."/>
            <person name="Amend J.P."/>
            <person name="Antoshechkin I.A."/>
            <person name="Orphan V.J."/>
        </authorList>
    </citation>
    <scope>NUCLEOTIDE SEQUENCE</scope>
    <source>
        <strain evidence="20">PM71</strain>
    </source>
</reference>
<dbReference type="SUPFAM" id="SSF55729">
    <property type="entry name" value="Acyl-CoA N-acyltransferases (Nat)"/>
    <property type="match status" value="1"/>
</dbReference>
<accession>A0A9Y1BPC8</accession>
<dbReference type="SFLD" id="SFLDS00029">
    <property type="entry name" value="Radical_SAM"/>
    <property type="match status" value="1"/>
</dbReference>
<keyword evidence="7" id="KW-0949">S-adenosyl-L-methionine</keyword>
<gene>
    <name evidence="20" type="ORF">K9W45_05550</name>
</gene>
<evidence type="ECO:0000256" key="15">
    <source>
        <dbReference type="ARBA" id="ARBA00044771"/>
    </source>
</evidence>
<keyword evidence="12 17" id="KW-0411">Iron-sulfur</keyword>
<evidence type="ECO:0000259" key="19">
    <source>
        <dbReference type="PROSITE" id="PS51918"/>
    </source>
</evidence>
<dbReference type="PIRSF" id="PIRSF005669">
    <property type="entry name" value="Hist_AcTrfase_ELP3"/>
    <property type="match status" value="1"/>
</dbReference>
<dbReference type="Gene3D" id="3.40.630.30">
    <property type="match status" value="1"/>
</dbReference>
<dbReference type="GO" id="GO:0051539">
    <property type="term" value="F:4 iron, 4 sulfur cluster binding"/>
    <property type="evidence" value="ECO:0007669"/>
    <property type="project" value="UniProtKB-KW"/>
</dbReference>
<evidence type="ECO:0000256" key="5">
    <source>
        <dbReference type="ARBA" id="ARBA00022555"/>
    </source>
</evidence>
<dbReference type="SFLD" id="SFLDF00344">
    <property type="entry name" value="ELP3-like"/>
    <property type="match status" value="1"/>
</dbReference>
<dbReference type="InterPro" id="IPR034687">
    <property type="entry name" value="ELP3-like"/>
</dbReference>
<dbReference type="InterPro" id="IPR006638">
    <property type="entry name" value="Elp3/MiaA/NifB-like_rSAM"/>
</dbReference>
<dbReference type="Pfam" id="PF04055">
    <property type="entry name" value="Radical_SAM"/>
    <property type="match status" value="1"/>
</dbReference>
<evidence type="ECO:0000256" key="9">
    <source>
        <dbReference type="ARBA" id="ARBA00022723"/>
    </source>
</evidence>
<protein>
    <recommendedName>
        <fullName evidence="3">Elongator complex protein 3</fullName>
        <ecNumber evidence="15">2.3.1.311</ecNumber>
    </recommendedName>
    <alternativeName>
        <fullName evidence="14">tRNA uridine(34) acetyltransferase</fullName>
    </alternativeName>
</protein>
<comment type="pathway">
    <text evidence="1">tRNA modification; 5-methoxycarbonylmethyl-2-thiouridine-tRNA biosynthesis.</text>
</comment>
<evidence type="ECO:0000256" key="1">
    <source>
        <dbReference type="ARBA" id="ARBA00005043"/>
    </source>
</evidence>
<dbReference type="GO" id="GO:0000049">
    <property type="term" value="F:tRNA binding"/>
    <property type="evidence" value="ECO:0007669"/>
    <property type="project" value="UniProtKB-KW"/>
</dbReference>
<comment type="catalytic activity">
    <reaction evidence="16">
        <text>uridine(34) in tRNA + acetyl-CoA + S-adenosyl-L-methionine + H2O = 5-(carboxymethyl)uridine(34) in tRNA + 5'-deoxyadenosine + L-methionine + CoA + 2 H(+)</text>
        <dbReference type="Rhea" id="RHEA:61020"/>
        <dbReference type="Rhea" id="RHEA-COMP:10407"/>
        <dbReference type="Rhea" id="RHEA-COMP:11727"/>
        <dbReference type="ChEBI" id="CHEBI:15377"/>
        <dbReference type="ChEBI" id="CHEBI:15378"/>
        <dbReference type="ChEBI" id="CHEBI:17319"/>
        <dbReference type="ChEBI" id="CHEBI:57287"/>
        <dbReference type="ChEBI" id="CHEBI:57288"/>
        <dbReference type="ChEBI" id="CHEBI:57844"/>
        <dbReference type="ChEBI" id="CHEBI:59789"/>
        <dbReference type="ChEBI" id="CHEBI:65315"/>
        <dbReference type="ChEBI" id="CHEBI:74882"/>
        <dbReference type="EC" id="2.3.1.311"/>
    </reaction>
    <physiologicalReaction direction="left-to-right" evidence="16">
        <dbReference type="Rhea" id="RHEA:61021"/>
    </physiologicalReaction>
</comment>
<keyword evidence="11 17" id="KW-0408">Iron</keyword>